<dbReference type="RefSeq" id="WP_054465274.1">
    <property type="nucleotide sequence ID" value="NZ_CP159837.1"/>
</dbReference>
<gene>
    <name evidence="9 10" type="primary">panD</name>
    <name evidence="10" type="ORF">ABWT76_003969</name>
</gene>
<keyword evidence="8 9" id="KW-0670">Pyruvate</keyword>
<comment type="similarity">
    <text evidence="9">Belongs to the PanD family.</text>
</comment>
<evidence type="ECO:0000256" key="7">
    <source>
        <dbReference type="ARBA" id="ARBA00023270"/>
    </source>
</evidence>
<comment type="PTM">
    <text evidence="9">Is synthesized initially as an inactive proenzyme, which is activated by self-cleavage at a specific serine bond to produce a beta-subunit with a hydroxyl group at its C-terminus and an alpha-subunit with a pyruvoyl group at its N-terminus.</text>
</comment>
<feature type="chain" id="PRO_5043063760" description="Aspartate 1-decarboxylase alpha chain" evidence="9">
    <location>
        <begin position="26"/>
        <end position="159"/>
    </location>
</feature>
<evidence type="ECO:0000256" key="8">
    <source>
        <dbReference type="ARBA" id="ARBA00023317"/>
    </source>
</evidence>
<dbReference type="SUPFAM" id="SSF50692">
    <property type="entry name" value="ADC-like"/>
    <property type="match status" value="1"/>
</dbReference>
<dbReference type="Pfam" id="PF02261">
    <property type="entry name" value="Asp_decarbox"/>
    <property type="match status" value="1"/>
</dbReference>
<dbReference type="EMBL" id="CP159837">
    <property type="protein sequence ID" value="XCM35304.1"/>
    <property type="molecule type" value="Genomic_DNA"/>
</dbReference>
<dbReference type="GO" id="GO:0005829">
    <property type="term" value="C:cytosol"/>
    <property type="evidence" value="ECO:0007669"/>
    <property type="project" value="TreeGrafter"/>
</dbReference>
<evidence type="ECO:0000256" key="5">
    <source>
        <dbReference type="ARBA" id="ARBA00023145"/>
    </source>
</evidence>
<dbReference type="InterPro" id="IPR003190">
    <property type="entry name" value="Asp_decarbox"/>
</dbReference>
<dbReference type="Gene3D" id="2.40.40.20">
    <property type="match status" value="1"/>
</dbReference>
<organism evidence="10">
    <name type="scientific">Planktothricoides raciborskii GIHE-MW2</name>
    <dbReference type="NCBI Taxonomy" id="2792601"/>
    <lineage>
        <taxon>Bacteria</taxon>
        <taxon>Bacillati</taxon>
        <taxon>Cyanobacteriota</taxon>
        <taxon>Cyanophyceae</taxon>
        <taxon>Oscillatoriophycideae</taxon>
        <taxon>Oscillatoriales</taxon>
        <taxon>Oscillatoriaceae</taxon>
        <taxon>Planktothricoides</taxon>
    </lineage>
</organism>
<keyword evidence="4 9" id="KW-0068">Autocatalytic cleavage</keyword>
<dbReference type="CDD" id="cd06919">
    <property type="entry name" value="Asp_decarbox"/>
    <property type="match status" value="1"/>
</dbReference>
<dbReference type="HAMAP" id="MF_00446">
    <property type="entry name" value="PanD"/>
    <property type="match status" value="1"/>
</dbReference>
<keyword evidence="2 9" id="KW-0566">Pantothenate biosynthesis</keyword>
<proteinExistence type="inferred from homology"/>
<feature type="modified residue" description="Pyruvic acid (Ser)" evidence="9">
    <location>
        <position position="26"/>
    </location>
</feature>
<comment type="subcellular location">
    <subcellularLocation>
        <location evidence="9">Cytoplasm</location>
    </subcellularLocation>
</comment>
<keyword evidence="1 9" id="KW-0963">Cytoplasm</keyword>
<reference evidence="10" key="1">
    <citation type="submission" date="2024-07" db="EMBL/GenBank/DDBJ databases">
        <authorList>
            <person name="Kim Y.J."/>
            <person name="Jeong J.Y."/>
        </authorList>
    </citation>
    <scope>NUCLEOTIDE SEQUENCE</scope>
    <source>
        <strain evidence="10">GIHE-MW2</strain>
    </source>
</reference>
<dbReference type="NCBIfam" id="TIGR00223">
    <property type="entry name" value="panD"/>
    <property type="match status" value="1"/>
</dbReference>
<evidence type="ECO:0000256" key="3">
    <source>
        <dbReference type="ARBA" id="ARBA00022793"/>
    </source>
</evidence>
<comment type="catalytic activity">
    <reaction evidence="9">
        <text>L-aspartate + H(+) = beta-alanine + CO2</text>
        <dbReference type="Rhea" id="RHEA:19497"/>
        <dbReference type="ChEBI" id="CHEBI:15378"/>
        <dbReference type="ChEBI" id="CHEBI:16526"/>
        <dbReference type="ChEBI" id="CHEBI:29991"/>
        <dbReference type="ChEBI" id="CHEBI:57966"/>
        <dbReference type="EC" id="4.1.1.11"/>
    </reaction>
</comment>
<protein>
    <recommendedName>
        <fullName evidence="9">Aspartate 1-decarboxylase</fullName>
        <ecNumber evidence="9">4.1.1.11</ecNumber>
    </recommendedName>
    <alternativeName>
        <fullName evidence="9">Aspartate alpha-decarboxylase</fullName>
    </alternativeName>
    <component>
        <recommendedName>
            <fullName evidence="9">Aspartate 1-decarboxylase beta chain</fullName>
        </recommendedName>
    </component>
    <component>
        <recommendedName>
            <fullName evidence="9">Aspartate 1-decarboxylase alpha chain</fullName>
        </recommendedName>
    </component>
</protein>
<evidence type="ECO:0000256" key="2">
    <source>
        <dbReference type="ARBA" id="ARBA00022655"/>
    </source>
</evidence>
<keyword evidence="3 9" id="KW-0210">Decarboxylase</keyword>
<keyword evidence="6 9" id="KW-0456">Lyase</keyword>
<dbReference type="GO" id="GO:0004068">
    <property type="term" value="F:aspartate 1-decarboxylase activity"/>
    <property type="evidence" value="ECO:0007669"/>
    <property type="project" value="UniProtKB-UniRule"/>
</dbReference>
<dbReference type="GO" id="GO:0006523">
    <property type="term" value="P:alanine biosynthetic process"/>
    <property type="evidence" value="ECO:0007669"/>
    <property type="project" value="InterPro"/>
</dbReference>
<evidence type="ECO:0000313" key="10">
    <source>
        <dbReference type="EMBL" id="XCM35304.1"/>
    </source>
</evidence>
<dbReference type="EC" id="4.1.1.11" evidence="9"/>
<feature type="active site" description="Proton donor" evidence="9">
    <location>
        <position position="59"/>
    </location>
</feature>
<keyword evidence="5 9" id="KW-0865">Zymogen</keyword>
<name>A0AAU8JAF7_9CYAN</name>
<evidence type="ECO:0000256" key="4">
    <source>
        <dbReference type="ARBA" id="ARBA00022813"/>
    </source>
</evidence>
<evidence type="ECO:0000256" key="1">
    <source>
        <dbReference type="ARBA" id="ARBA00022490"/>
    </source>
</evidence>
<dbReference type="InterPro" id="IPR009010">
    <property type="entry name" value="Asp_de-COase-like_dom_sf"/>
</dbReference>
<dbReference type="AlphaFoldDB" id="A0AAU8JAF7"/>
<dbReference type="PANTHER" id="PTHR21012:SF0">
    <property type="entry name" value="ASPARTATE 1-DECARBOXYLASE"/>
    <property type="match status" value="1"/>
</dbReference>
<comment type="pathway">
    <text evidence="9">Cofactor biosynthesis; (R)-pantothenate biosynthesis; beta-alanine from L-aspartate: step 1/1.</text>
</comment>
<comment type="function">
    <text evidence="9">Catalyzes the pyruvoyl-dependent decarboxylation of aspartate to produce beta-alanine.</text>
</comment>
<feature type="binding site" evidence="9">
    <location>
        <position position="58"/>
    </location>
    <ligand>
        <name>substrate</name>
    </ligand>
</feature>
<sequence>MSKIKLMHAKLHRVRVTEANIEYMGSVTIDRELIEKVGILPLEEVCIWNVNNGQRLSTYVLPGEPGSGMVCINGAAAHLCNPGDAVIIAAYQECDRDEVLLHGHTARVIIADEHNRCQEFLYQQLIPAEGYVEFRSAQSAIAPTNWVNGPLNQPLSADN</sequence>
<feature type="binding site" evidence="9">
    <location>
        <begin position="74"/>
        <end position="76"/>
    </location>
    <ligand>
        <name>substrate</name>
    </ligand>
</feature>
<dbReference type="PANTHER" id="PTHR21012">
    <property type="entry name" value="ASPARTATE 1-DECARBOXYLASE"/>
    <property type="match status" value="1"/>
</dbReference>
<evidence type="ECO:0000256" key="6">
    <source>
        <dbReference type="ARBA" id="ARBA00023239"/>
    </source>
</evidence>
<accession>A0AAU8JAF7</accession>
<evidence type="ECO:0000256" key="9">
    <source>
        <dbReference type="HAMAP-Rule" id="MF_00446"/>
    </source>
</evidence>
<dbReference type="GO" id="GO:0015940">
    <property type="term" value="P:pantothenate biosynthetic process"/>
    <property type="evidence" value="ECO:0007669"/>
    <property type="project" value="UniProtKB-UniRule"/>
</dbReference>
<feature type="active site" description="Schiff-base intermediate with substrate; via pyruvic acid" evidence="9">
    <location>
        <position position="26"/>
    </location>
</feature>
<feature type="chain" id="PRO_5043063761" description="Aspartate 1-decarboxylase beta chain" evidence="9">
    <location>
        <begin position="1"/>
        <end position="25"/>
    </location>
</feature>
<keyword evidence="7 9" id="KW-0704">Schiff base</keyword>
<comment type="subunit">
    <text evidence="9">Heterooctamer of four alpha and four beta subunits.</text>
</comment>
<comment type="cofactor">
    <cofactor evidence="9">
        <name>pyruvate</name>
        <dbReference type="ChEBI" id="CHEBI:15361"/>
    </cofactor>
    <text evidence="9">Binds 1 pyruvoyl group covalently per subunit.</text>
</comment>